<keyword evidence="3" id="KW-0238">DNA-binding</keyword>
<dbReference type="PROSITE" id="PS00356">
    <property type="entry name" value="HTH_LACI_1"/>
    <property type="match status" value="1"/>
</dbReference>
<evidence type="ECO:0000256" key="2">
    <source>
        <dbReference type="ARBA" id="ARBA00023015"/>
    </source>
</evidence>
<dbReference type="PROSITE" id="PS50932">
    <property type="entry name" value="HTH_LACI_2"/>
    <property type="match status" value="1"/>
</dbReference>
<dbReference type="CDD" id="cd01392">
    <property type="entry name" value="HTH_LacI"/>
    <property type="match status" value="1"/>
</dbReference>
<dbReference type="SUPFAM" id="SSF47413">
    <property type="entry name" value="lambda repressor-like DNA-binding domains"/>
    <property type="match status" value="1"/>
</dbReference>
<evidence type="ECO:0000313" key="7">
    <source>
        <dbReference type="Proteomes" id="UP001262410"/>
    </source>
</evidence>
<dbReference type="EMBL" id="JAVDPW010000003">
    <property type="protein sequence ID" value="MDR6289753.1"/>
    <property type="molecule type" value="Genomic_DNA"/>
</dbReference>
<organism evidence="6 7">
    <name type="scientific">Inquilinus ginsengisoli</name>
    <dbReference type="NCBI Taxonomy" id="363840"/>
    <lineage>
        <taxon>Bacteria</taxon>
        <taxon>Pseudomonadati</taxon>
        <taxon>Pseudomonadota</taxon>
        <taxon>Alphaproteobacteria</taxon>
        <taxon>Rhodospirillales</taxon>
        <taxon>Rhodospirillaceae</taxon>
        <taxon>Inquilinus</taxon>
    </lineage>
</organism>
<dbReference type="Pfam" id="PF13377">
    <property type="entry name" value="Peripla_BP_3"/>
    <property type="match status" value="1"/>
</dbReference>
<dbReference type="Proteomes" id="UP001262410">
    <property type="component" value="Unassembled WGS sequence"/>
</dbReference>
<reference evidence="6 7" key="1">
    <citation type="submission" date="2023-07" db="EMBL/GenBank/DDBJ databases">
        <title>Sorghum-associated microbial communities from plants grown in Nebraska, USA.</title>
        <authorList>
            <person name="Schachtman D."/>
        </authorList>
    </citation>
    <scope>NUCLEOTIDE SEQUENCE [LARGE SCALE GENOMIC DNA]</scope>
    <source>
        <strain evidence="6 7">584</strain>
    </source>
</reference>
<proteinExistence type="predicted"/>
<feature type="domain" description="HTH lacI-type" evidence="5">
    <location>
        <begin position="11"/>
        <end position="65"/>
    </location>
</feature>
<keyword evidence="7" id="KW-1185">Reference proteome</keyword>
<dbReference type="Gene3D" id="3.40.50.2300">
    <property type="match status" value="2"/>
</dbReference>
<gene>
    <name evidence="6" type="ORF">E9232_002268</name>
</gene>
<evidence type="ECO:0000259" key="5">
    <source>
        <dbReference type="PROSITE" id="PS50932"/>
    </source>
</evidence>
<dbReference type="Gene3D" id="1.10.260.40">
    <property type="entry name" value="lambda repressor-like DNA-binding domains"/>
    <property type="match status" value="1"/>
</dbReference>
<dbReference type="InterPro" id="IPR046335">
    <property type="entry name" value="LacI/GalR-like_sensor"/>
</dbReference>
<evidence type="ECO:0000313" key="6">
    <source>
        <dbReference type="EMBL" id="MDR6289753.1"/>
    </source>
</evidence>
<dbReference type="Pfam" id="PF00356">
    <property type="entry name" value="LacI"/>
    <property type="match status" value="1"/>
</dbReference>
<dbReference type="InterPro" id="IPR010982">
    <property type="entry name" value="Lambda_DNA-bd_dom_sf"/>
</dbReference>
<protein>
    <submittedName>
        <fullName evidence="6">LacI family repressor for deo operon, udp, cdd, tsx, nupC, and nupG</fullName>
    </submittedName>
</protein>
<dbReference type="SUPFAM" id="SSF53822">
    <property type="entry name" value="Periplasmic binding protein-like I"/>
    <property type="match status" value="1"/>
</dbReference>
<comment type="caution">
    <text evidence="6">The sequence shown here is derived from an EMBL/GenBank/DDBJ whole genome shotgun (WGS) entry which is preliminary data.</text>
</comment>
<dbReference type="CDD" id="cd06284">
    <property type="entry name" value="PBP1_LacI-like"/>
    <property type="match status" value="1"/>
</dbReference>
<name>A0ABU1JMB7_9PROT</name>
<keyword evidence="1" id="KW-0678">Repressor</keyword>
<evidence type="ECO:0000256" key="1">
    <source>
        <dbReference type="ARBA" id="ARBA00022491"/>
    </source>
</evidence>
<keyword evidence="2" id="KW-0805">Transcription regulation</keyword>
<dbReference type="InterPro" id="IPR028082">
    <property type="entry name" value="Peripla_BP_I"/>
</dbReference>
<evidence type="ECO:0000256" key="4">
    <source>
        <dbReference type="ARBA" id="ARBA00023163"/>
    </source>
</evidence>
<dbReference type="PANTHER" id="PTHR30146:SF151">
    <property type="entry name" value="HTH-TYPE TRANSCRIPTIONAL REPRESSOR CYTR"/>
    <property type="match status" value="1"/>
</dbReference>
<sequence length="350" mass="36647">MPRPAKDRGRTKMVDIARLAGVSVATVSRALADSPRVTAETRERVEAAVRQTGYAVNPLARGLRRQEARQILVLVPDIGNPFFSEVLLGIEEAAAALGFSMLVGNTAKDPAREDRHAVQLLTGAVDGMILLNGRLPPCLQRDRRHHGRIVAVSEAIPGGVLPVVGIDNAGAAAAAVAHLAGRGHRRIAHVAGPAANILTGQRLAGYRAGLRTAGLAEDPALIRSGDFTIPSGESAMAALLALADPPTAVFCSNDEMAIGTIRALRAAGRDAPRDMAVVGFDDIQFAGTYEPPLTTIRQPRRRMGAEAAALLGRRIAGEPGTGGDITLPFALIERRSSAGVLAPPPPLLSY</sequence>
<dbReference type="RefSeq" id="WP_309794031.1">
    <property type="nucleotide sequence ID" value="NZ_JAVDPW010000003.1"/>
</dbReference>
<evidence type="ECO:0000256" key="3">
    <source>
        <dbReference type="ARBA" id="ARBA00023125"/>
    </source>
</evidence>
<dbReference type="PANTHER" id="PTHR30146">
    <property type="entry name" value="LACI-RELATED TRANSCRIPTIONAL REPRESSOR"/>
    <property type="match status" value="1"/>
</dbReference>
<dbReference type="SMART" id="SM00354">
    <property type="entry name" value="HTH_LACI"/>
    <property type="match status" value="1"/>
</dbReference>
<accession>A0ABU1JMB7</accession>
<dbReference type="InterPro" id="IPR000843">
    <property type="entry name" value="HTH_LacI"/>
</dbReference>
<keyword evidence="4" id="KW-0804">Transcription</keyword>